<dbReference type="InterPro" id="IPR037523">
    <property type="entry name" value="VOC_core"/>
</dbReference>
<organism evidence="11 12">
    <name type="scientific">Rozella allomycis (strain CSF55)</name>
    <dbReference type="NCBI Taxonomy" id="988480"/>
    <lineage>
        <taxon>Eukaryota</taxon>
        <taxon>Fungi</taxon>
        <taxon>Fungi incertae sedis</taxon>
        <taxon>Cryptomycota</taxon>
        <taxon>Cryptomycota incertae sedis</taxon>
        <taxon>Rozella</taxon>
    </lineage>
</organism>
<dbReference type="GO" id="GO:0004493">
    <property type="term" value="F:methylmalonyl-CoA epimerase activity"/>
    <property type="evidence" value="ECO:0007669"/>
    <property type="project" value="UniProtKB-EC"/>
</dbReference>
<evidence type="ECO:0000259" key="10">
    <source>
        <dbReference type="PROSITE" id="PS51819"/>
    </source>
</evidence>
<dbReference type="GO" id="GO:0046872">
    <property type="term" value="F:metal ion binding"/>
    <property type="evidence" value="ECO:0007669"/>
    <property type="project" value="UniProtKB-KW"/>
</dbReference>
<dbReference type="GO" id="GO:0005739">
    <property type="term" value="C:mitochondrion"/>
    <property type="evidence" value="ECO:0007669"/>
    <property type="project" value="TreeGrafter"/>
</dbReference>
<evidence type="ECO:0000256" key="8">
    <source>
        <dbReference type="ARBA" id="ARBA00071337"/>
    </source>
</evidence>
<evidence type="ECO:0000256" key="3">
    <source>
        <dbReference type="ARBA" id="ARBA00023235"/>
    </source>
</evidence>
<evidence type="ECO:0000256" key="2">
    <source>
        <dbReference type="ARBA" id="ARBA00022723"/>
    </source>
</evidence>
<keyword evidence="4" id="KW-0170">Cobalt</keyword>
<dbReference type="InterPro" id="IPR029068">
    <property type="entry name" value="Glyas_Bleomycin-R_OHBP_Dase"/>
</dbReference>
<dbReference type="STRING" id="988480.A0A075ARJ9"/>
<evidence type="ECO:0000256" key="9">
    <source>
        <dbReference type="ARBA" id="ARBA00081771"/>
    </source>
</evidence>
<keyword evidence="12" id="KW-1185">Reference proteome</keyword>
<gene>
    <name evidence="11" type="ORF">O9G_001038</name>
</gene>
<proteinExistence type="inferred from homology"/>
<dbReference type="GO" id="GO:0046491">
    <property type="term" value="P:L-methylmalonyl-CoA metabolic process"/>
    <property type="evidence" value="ECO:0007669"/>
    <property type="project" value="TreeGrafter"/>
</dbReference>
<keyword evidence="3 11" id="KW-0413">Isomerase</keyword>
<dbReference type="InterPro" id="IPR051785">
    <property type="entry name" value="MMCE/EMCE_epimerase"/>
</dbReference>
<keyword evidence="2" id="KW-0479">Metal-binding</keyword>
<protein>
    <recommendedName>
        <fullName evidence="8">Methylmalonyl-CoA epimerase, mitochondrial</fullName>
        <ecNumber evidence="7">5.1.99.1</ecNumber>
    </recommendedName>
    <alternativeName>
        <fullName evidence="9">DL-methylmalonyl-CoA racemase</fullName>
    </alternativeName>
</protein>
<evidence type="ECO:0000256" key="6">
    <source>
        <dbReference type="ARBA" id="ARBA00053742"/>
    </source>
</evidence>
<evidence type="ECO:0000313" key="12">
    <source>
        <dbReference type="Proteomes" id="UP000030755"/>
    </source>
</evidence>
<dbReference type="SUPFAM" id="SSF54593">
    <property type="entry name" value="Glyoxalase/Bleomycin resistance protein/Dihydroxybiphenyl dioxygenase"/>
    <property type="match status" value="1"/>
</dbReference>
<dbReference type="PANTHER" id="PTHR43048">
    <property type="entry name" value="METHYLMALONYL-COA EPIMERASE"/>
    <property type="match status" value="1"/>
</dbReference>
<evidence type="ECO:0000256" key="7">
    <source>
        <dbReference type="ARBA" id="ARBA00066411"/>
    </source>
</evidence>
<dbReference type="CDD" id="cd07249">
    <property type="entry name" value="MMCE"/>
    <property type="match status" value="1"/>
</dbReference>
<comment type="similarity">
    <text evidence="1">Belongs to the methylmalonyl-CoA epimerase family.</text>
</comment>
<dbReference type="OrthoDB" id="16820at2759"/>
<comment type="catalytic activity">
    <reaction evidence="5">
        <text>(R)-methylmalonyl-CoA = (S)-methylmalonyl-CoA</text>
        <dbReference type="Rhea" id="RHEA:20553"/>
        <dbReference type="ChEBI" id="CHEBI:57326"/>
        <dbReference type="ChEBI" id="CHEBI:57327"/>
        <dbReference type="EC" id="5.1.99.1"/>
    </reaction>
    <physiologicalReaction direction="right-to-left" evidence="5">
        <dbReference type="Rhea" id="RHEA:20555"/>
    </physiologicalReaction>
</comment>
<dbReference type="PANTHER" id="PTHR43048:SF3">
    <property type="entry name" value="METHYLMALONYL-COA EPIMERASE, MITOCHONDRIAL"/>
    <property type="match status" value="1"/>
</dbReference>
<evidence type="ECO:0000256" key="1">
    <source>
        <dbReference type="ARBA" id="ARBA00009308"/>
    </source>
</evidence>
<evidence type="ECO:0000256" key="5">
    <source>
        <dbReference type="ARBA" id="ARBA00050406"/>
    </source>
</evidence>
<dbReference type="PROSITE" id="PS51819">
    <property type="entry name" value="VOC"/>
    <property type="match status" value="1"/>
</dbReference>
<dbReference type="OMA" id="IHHICYE"/>
<dbReference type="FunFam" id="3.10.180.10:FF:000003">
    <property type="entry name" value="Methylmalonyl-CoA epimerase, mitochondrial"/>
    <property type="match status" value="1"/>
</dbReference>
<reference evidence="11 12" key="1">
    <citation type="journal article" date="2013" name="Curr. Biol.">
        <title>Shared signatures of parasitism and phylogenomics unite Cryptomycota and microsporidia.</title>
        <authorList>
            <person name="James T.Y."/>
            <person name="Pelin A."/>
            <person name="Bonen L."/>
            <person name="Ahrendt S."/>
            <person name="Sain D."/>
            <person name="Corradi N."/>
            <person name="Stajich J.E."/>
        </authorList>
    </citation>
    <scope>NUCLEOTIDE SEQUENCE [LARGE SCALE GENOMIC DNA]</scope>
    <source>
        <strain evidence="11 12">CSF55</strain>
    </source>
</reference>
<comment type="function">
    <text evidence="6">Methylmalonyl-CoA epimerase involved in propionyl-CoA metabolism.</text>
</comment>
<dbReference type="Proteomes" id="UP000030755">
    <property type="component" value="Unassembled WGS sequence"/>
</dbReference>
<dbReference type="EC" id="5.1.99.1" evidence="7"/>
<dbReference type="Gene3D" id="3.10.180.10">
    <property type="entry name" value="2,3-Dihydroxybiphenyl 1,2-Dioxygenase, domain 1"/>
    <property type="match status" value="1"/>
</dbReference>
<dbReference type="InterPro" id="IPR017515">
    <property type="entry name" value="MeMalonyl-CoA_epimerase"/>
</dbReference>
<evidence type="ECO:0000313" key="11">
    <source>
        <dbReference type="EMBL" id="EPZ31127.1"/>
    </source>
</evidence>
<dbReference type="EMBL" id="KE561300">
    <property type="protein sequence ID" value="EPZ31127.1"/>
    <property type="molecule type" value="Genomic_DNA"/>
</dbReference>
<sequence>MFLSIMRSNYSTSAAKTIFNLGKINHVAIATKDVTKVSSFYSDVLGAKISKPMKLPEHGVKTVFVELGESKIELLEPLGNDSPIAGFLSKKPDGGMHHICIELVDDIGAAMKKLKTHRIRLLSDEPKIGAHGKPVVFLHPKDTGGVLMELEQANKQQIIDLVFLVTVP</sequence>
<evidence type="ECO:0000256" key="4">
    <source>
        <dbReference type="ARBA" id="ARBA00023285"/>
    </source>
</evidence>
<dbReference type="HOGENOM" id="CLU_046006_5_0_1"/>
<name>A0A075ARJ9_ROZAC</name>
<accession>A0A075ARJ9</accession>
<dbReference type="AlphaFoldDB" id="A0A075ARJ9"/>
<dbReference type="Pfam" id="PF13669">
    <property type="entry name" value="Glyoxalase_4"/>
    <property type="match status" value="1"/>
</dbReference>
<feature type="domain" description="VOC" evidence="10">
    <location>
        <begin position="23"/>
        <end position="153"/>
    </location>
</feature>
<dbReference type="NCBIfam" id="TIGR03081">
    <property type="entry name" value="metmalonyl_epim"/>
    <property type="match status" value="1"/>
</dbReference>